<evidence type="ECO:0000256" key="5">
    <source>
        <dbReference type="ARBA" id="ARBA00022777"/>
    </source>
</evidence>
<comment type="cofactor">
    <cofactor evidence="1">
        <name>Mg(2+)</name>
        <dbReference type="ChEBI" id="CHEBI:18420"/>
    </cofactor>
</comment>
<reference evidence="8 9" key="1">
    <citation type="journal article" date="2016" name="Nat. Commun.">
        <title>Thousands of microbial genomes shed light on interconnected biogeochemical processes in an aquifer system.</title>
        <authorList>
            <person name="Anantharaman K."/>
            <person name="Brown C.T."/>
            <person name="Hug L.A."/>
            <person name="Sharon I."/>
            <person name="Castelle C.J."/>
            <person name="Probst A.J."/>
            <person name="Thomas B.C."/>
            <person name="Singh A."/>
            <person name="Wilkins M.J."/>
            <person name="Karaoz U."/>
            <person name="Brodie E.L."/>
            <person name="Williams K.H."/>
            <person name="Hubbard S.S."/>
            <person name="Banfield J.F."/>
        </authorList>
    </citation>
    <scope>NUCLEOTIDE SEQUENCE [LARGE SCALE GENOMIC DNA]</scope>
</reference>
<dbReference type="GO" id="GO:0004550">
    <property type="term" value="F:nucleoside diphosphate kinase activity"/>
    <property type="evidence" value="ECO:0007669"/>
    <property type="project" value="UniProtKB-EC"/>
</dbReference>
<dbReference type="PROSITE" id="PS51374">
    <property type="entry name" value="NDPK_LIKE"/>
    <property type="match status" value="1"/>
</dbReference>
<accession>A0A1F5KIF5</accession>
<dbReference type="PANTHER" id="PTHR11349">
    <property type="entry name" value="NUCLEOSIDE DIPHOSPHATE KINASE"/>
    <property type="match status" value="1"/>
</dbReference>
<evidence type="ECO:0000256" key="2">
    <source>
        <dbReference type="ARBA" id="ARBA00008142"/>
    </source>
</evidence>
<dbReference type="EMBL" id="MFDD01000006">
    <property type="protein sequence ID" value="OGE40733.1"/>
    <property type="molecule type" value="Genomic_DNA"/>
</dbReference>
<comment type="caution">
    <text evidence="8">The sequence shown here is derived from an EMBL/GenBank/DDBJ whole genome shotgun (WGS) entry which is preliminary data.</text>
</comment>
<keyword evidence="4" id="KW-0808">Transferase</keyword>
<feature type="domain" description="Nucleoside diphosphate kinase-like" evidence="7">
    <location>
        <begin position="5"/>
        <end position="180"/>
    </location>
</feature>
<evidence type="ECO:0000256" key="6">
    <source>
        <dbReference type="PROSITE-ProRule" id="PRU00706"/>
    </source>
</evidence>
<gene>
    <name evidence="8" type="ORF">A3D25_05675</name>
</gene>
<name>A0A1F5KIF5_9BACT</name>
<dbReference type="InterPro" id="IPR034907">
    <property type="entry name" value="NDK-like_dom"/>
</dbReference>
<evidence type="ECO:0000256" key="4">
    <source>
        <dbReference type="ARBA" id="ARBA00022679"/>
    </source>
</evidence>
<comment type="similarity">
    <text evidence="2 6">Belongs to the NDK family.</text>
</comment>
<dbReference type="Gene3D" id="3.30.70.141">
    <property type="entry name" value="Nucleoside diphosphate kinase-like domain"/>
    <property type="match status" value="1"/>
</dbReference>
<proteinExistence type="inferred from homology"/>
<keyword evidence="5 8" id="KW-0418">Kinase</keyword>
<evidence type="ECO:0000259" key="7">
    <source>
        <dbReference type="SMART" id="SM00562"/>
    </source>
</evidence>
<dbReference type="Pfam" id="PF00334">
    <property type="entry name" value="NDK"/>
    <property type="match status" value="2"/>
</dbReference>
<evidence type="ECO:0000256" key="3">
    <source>
        <dbReference type="ARBA" id="ARBA00012966"/>
    </source>
</evidence>
<evidence type="ECO:0000313" key="9">
    <source>
        <dbReference type="Proteomes" id="UP000177328"/>
    </source>
</evidence>
<dbReference type="InterPro" id="IPR036850">
    <property type="entry name" value="NDK-like_dom_sf"/>
</dbReference>
<organism evidence="8 9">
    <name type="scientific">Candidatus Daviesbacteria bacterium RIFCSPHIGHO2_02_FULL_43_12</name>
    <dbReference type="NCBI Taxonomy" id="1797776"/>
    <lineage>
        <taxon>Bacteria</taxon>
        <taxon>Candidatus Daviesiibacteriota</taxon>
    </lineage>
</organism>
<dbReference type="Proteomes" id="UP000177328">
    <property type="component" value="Unassembled WGS sequence"/>
</dbReference>
<sequence>MNQFNQKTLVIVKPDGMRRHLIGEIIKRLEQVGLDLVDAKYTQANEQLARDHYPVTDEWLEAVGGKSLGDYQKYGLDPMATLGTADPKEIGRMIHQFNIKYLMSGPVLAMVWEGNHAIEIVRKLVGSTVASVALPGTIRGDFAIDSAIAANAEKRSIQNLVHASGSIEEAAREIELWFGD</sequence>
<dbReference type="SUPFAM" id="SSF54919">
    <property type="entry name" value="Nucleoside diphosphate kinase, NDK"/>
    <property type="match status" value="1"/>
</dbReference>
<dbReference type="AlphaFoldDB" id="A0A1F5KIF5"/>
<dbReference type="EC" id="2.7.4.6" evidence="3"/>
<protein>
    <recommendedName>
        <fullName evidence="3">nucleoside-diphosphate kinase</fullName>
        <ecNumber evidence="3">2.7.4.6</ecNumber>
    </recommendedName>
</protein>
<evidence type="ECO:0000256" key="1">
    <source>
        <dbReference type="ARBA" id="ARBA00001946"/>
    </source>
</evidence>
<dbReference type="SMART" id="SM00562">
    <property type="entry name" value="NDK"/>
    <property type="match status" value="1"/>
</dbReference>
<evidence type="ECO:0000313" key="8">
    <source>
        <dbReference type="EMBL" id="OGE40733.1"/>
    </source>
</evidence>
<comment type="caution">
    <text evidence="6">Lacks conserved residue(s) required for the propagation of feature annotation.</text>
</comment>